<dbReference type="InterPro" id="IPR015883">
    <property type="entry name" value="Glyco_hydro_20_cat"/>
</dbReference>
<sequence length="781" mass="88200">MKNNLCTLRCLLFLLLCLSIATVRAESLSLMPAPQSVQLKQGHWILPDEVTVWHSGLSADHQRSVRDILASLQRTVILTHASGAKADIYLHVDAPAKPGEVPHLNSIESYRLAVEKQGIVISAAQSWGALHALQTLRQWVSLHGSQLQRGSIDDAPRFAWRGLLLDSVRHFLPVETLKRQLRGMASAKLNVFHWHLTDDQGWRLPIDGYPRLHQFASDGQYYTHQQITDVVSYAASLGIRVMPEVDLPGHASALAVAYPALMSAPGPYNMERNWGVFEPLLDPTNPDALTVVNAVLKQLAALFPDRYVHIGGDEVNPAQWDNNPRIQAYMRSHGLADSHALHAHFNRYLQQALAKHQRHMMGWDEILHPDLRKDVVVQSWRGVDSLHDIVKAGHPAILSSGFYIDQPQFSDYHYRNDPVPDGTSPAEITSSPSTDWQRLRGQMPRLKGTPVVITIWYSEQAQQAIVQLDQRHPKPARHVEFTNGKTVIQLDSWMGPLTAVIATPRQSQIWVGNTPYPLTILQPFDALAKEDVPMIHTSARGTEGSKILGAEATLWSELVTSDIIDQRIWPRLYGIAERLWSPASLQDPVAMYQRLWRMNSFAADVVGLQHHQQWQKGVARWAGHPSAVEDALLMTELLEPAHYYTRHHLHYRQGRYHQQAVLDGLVDILAVESAPMLQLERQIRQFTLAPSSAEQLHIQQTLQNYQSALKRLQQRFSAEPKLALVDRLQRYVEQGLALLHQCGSDNVHYTLHQTPSLPDNEIVMAIARPVAQLVKWCDNRR</sequence>
<dbReference type="RefSeq" id="WP_229161347.1">
    <property type="nucleotide sequence ID" value="NZ_JAJEWP010000004.1"/>
</dbReference>
<dbReference type="PANTHER" id="PTHR22600">
    <property type="entry name" value="BETA-HEXOSAMINIDASE"/>
    <property type="match status" value="1"/>
</dbReference>
<dbReference type="InterPro" id="IPR017853">
    <property type="entry name" value="GH"/>
</dbReference>
<evidence type="ECO:0000256" key="2">
    <source>
        <dbReference type="ARBA" id="ARBA00022801"/>
    </source>
</evidence>
<name>A0ABS8GAV3_9ALTE</name>
<dbReference type="PANTHER" id="PTHR22600:SF21">
    <property type="entry name" value="BETA-HEXOSAMINIDASE A"/>
    <property type="match status" value="1"/>
</dbReference>
<proteinExistence type="inferred from homology"/>
<dbReference type="InterPro" id="IPR025705">
    <property type="entry name" value="Beta_hexosaminidase_sua/sub"/>
</dbReference>
<dbReference type="InterPro" id="IPR029018">
    <property type="entry name" value="Hex-like_dom2"/>
</dbReference>
<evidence type="ECO:0000313" key="8">
    <source>
        <dbReference type="EMBL" id="MCC2617306.1"/>
    </source>
</evidence>
<accession>A0ABS8GAV3</accession>
<feature type="domain" description="Glycoside hydrolase family 20 catalytic" evidence="6">
    <location>
        <begin position="158"/>
        <end position="412"/>
    </location>
</feature>
<dbReference type="Proteomes" id="UP001520878">
    <property type="component" value="Unassembled WGS sequence"/>
</dbReference>
<dbReference type="Gene3D" id="3.20.20.80">
    <property type="entry name" value="Glycosidases"/>
    <property type="match status" value="1"/>
</dbReference>
<dbReference type="SUPFAM" id="SSF55545">
    <property type="entry name" value="beta-N-acetylhexosaminidase-like domain"/>
    <property type="match status" value="1"/>
</dbReference>
<dbReference type="SUPFAM" id="SSF51445">
    <property type="entry name" value="(Trans)glycosidases"/>
    <property type="match status" value="1"/>
</dbReference>
<evidence type="ECO:0000259" key="7">
    <source>
        <dbReference type="Pfam" id="PF02838"/>
    </source>
</evidence>
<evidence type="ECO:0000313" key="9">
    <source>
        <dbReference type="Proteomes" id="UP001520878"/>
    </source>
</evidence>
<keyword evidence="5" id="KW-0732">Signal</keyword>
<keyword evidence="3" id="KW-0326">Glycosidase</keyword>
<dbReference type="PRINTS" id="PR00738">
    <property type="entry name" value="GLHYDRLASE20"/>
</dbReference>
<comment type="caution">
    <text evidence="8">The sequence shown here is derived from an EMBL/GenBank/DDBJ whole genome shotgun (WGS) entry which is preliminary data.</text>
</comment>
<dbReference type="Gene3D" id="3.30.379.10">
    <property type="entry name" value="Chitobiase/beta-hexosaminidase domain 2-like"/>
    <property type="match status" value="1"/>
</dbReference>
<reference evidence="8 9" key="1">
    <citation type="submission" date="2021-10" db="EMBL/GenBank/DDBJ databases">
        <title>Draft genome of Aestuariibacter halophilus JC2043.</title>
        <authorList>
            <person name="Emsley S.A."/>
            <person name="Pfannmuller K.M."/>
            <person name="Ushijima B."/>
            <person name="Saw J.H."/>
            <person name="Videau P."/>
        </authorList>
    </citation>
    <scope>NUCLEOTIDE SEQUENCE [LARGE SCALE GENOMIC DNA]</scope>
    <source>
        <strain evidence="8 9">JC2043</strain>
    </source>
</reference>
<evidence type="ECO:0000256" key="4">
    <source>
        <dbReference type="ARBA" id="ARBA00033000"/>
    </source>
</evidence>
<evidence type="ECO:0000259" key="6">
    <source>
        <dbReference type="Pfam" id="PF00728"/>
    </source>
</evidence>
<feature type="signal peptide" evidence="5">
    <location>
        <begin position="1"/>
        <end position="25"/>
    </location>
</feature>
<feature type="chain" id="PRO_5047213573" description="N-acetyl-beta-glucosaminidase" evidence="5">
    <location>
        <begin position="26"/>
        <end position="781"/>
    </location>
</feature>
<organism evidence="8 9">
    <name type="scientific">Fluctibacter halophilus</name>
    <dbReference type="NCBI Taxonomy" id="226011"/>
    <lineage>
        <taxon>Bacteria</taxon>
        <taxon>Pseudomonadati</taxon>
        <taxon>Pseudomonadota</taxon>
        <taxon>Gammaproteobacteria</taxon>
        <taxon>Alteromonadales</taxon>
        <taxon>Alteromonadaceae</taxon>
        <taxon>Fluctibacter</taxon>
    </lineage>
</organism>
<evidence type="ECO:0000256" key="3">
    <source>
        <dbReference type="ARBA" id="ARBA00023295"/>
    </source>
</evidence>
<gene>
    <name evidence="8" type="ORF">LJ739_13720</name>
</gene>
<keyword evidence="2" id="KW-0378">Hydrolase</keyword>
<dbReference type="EMBL" id="JAJEWP010000004">
    <property type="protein sequence ID" value="MCC2617306.1"/>
    <property type="molecule type" value="Genomic_DNA"/>
</dbReference>
<dbReference type="Pfam" id="PF00728">
    <property type="entry name" value="Glyco_hydro_20"/>
    <property type="match status" value="2"/>
</dbReference>
<dbReference type="Pfam" id="PF02838">
    <property type="entry name" value="Glyco_hydro_20b"/>
    <property type="match status" value="1"/>
</dbReference>
<keyword evidence="9" id="KW-1185">Reference proteome</keyword>
<evidence type="ECO:0000256" key="5">
    <source>
        <dbReference type="SAM" id="SignalP"/>
    </source>
</evidence>
<feature type="domain" description="Beta-hexosaminidase bacterial type N-terminal" evidence="7">
    <location>
        <begin position="29"/>
        <end position="155"/>
    </location>
</feature>
<protein>
    <recommendedName>
        <fullName evidence="4">N-acetyl-beta-glucosaminidase</fullName>
    </recommendedName>
</protein>
<feature type="domain" description="Glycoside hydrolase family 20 catalytic" evidence="6">
    <location>
        <begin position="537"/>
        <end position="582"/>
    </location>
</feature>
<dbReference type="InterPro" id="IPR015882">
    <property type="entry name" value="HEX_bac_N"/>
</dbReference>
<evidence type="ECO:0000256" key="1">
    <source>
        <dbReference type="ARBA" id="ARBA00006285"/>
    </source>
</evidence>
<comment type="similarity">
    <text evidence="1">Belongs to the glycosyl hydrolase 20 family.</text>
</comment>